<protein>
    <submittedName>
        <fullName evidence="1">Uncharacterized protein</fullName>
    </submittedName>
</protein>
<reference evidence="1 2" key="1">
    <citation type="submission" date="2016-03" db="EMBL/GenBank/DDBJ databases">
        <title>Niastella vici sp. nov., isolated from farmland soil.</title>
        <authorList>
            <person name="Chen L."/>
            <person name="Wang D."/>
            <person name="Yang S."/>
            <person name="Wang G."/>
        </authorList>
    </citation>
    <scope>NUCLEOTIDE SEQUENCE [LARGE SCALE GENOMIC DNA]</scope>
    <source>
        <strain evidence="1 2">DJ57</strain>
    </source>
</reference>
<keyword evidence="2" id="KW-1185">Reference proteome</keyword>
<accession>A0A1V9FUX7</accession>
<evidence type="ECO:0000313" key="2">
    <source>
        <dbReference type="Proteomes" id="UP000192796"/>
    </source>
</evidence>
<organism evidence="1 2">
    <name type="scientific">Niastella vici</name>
    <dbReference type="NCBI Taxonomy" id="1703345"/>
    <lineage>
        <taxon>Bacteria</taxon>
        <taxon>Pseudomonadati</taxon>
        <taxon>Bacteroidota</taxon>
        <taxon>Chitinophagia</taxon>
        <taxon>Chitinophagales</taxon>
        <taxon>Chitinophagaceae</taxon>
        <taxon>Niastella</taxon>
    </lineage>
</organism>
<dbReference type="STRING" id="1703345.A3860_29800"/>
<evidence type="ECO:0000313" key="1">
    <source>
        <dbReference type="EMBL" id="OQP62145.1"/>
    </source>
</evidence>
<dbReference type="Proteomes" id="UP000192796">
    <property type="component" value="Unassembled WGS sequence"/>
</dbReference>
<comment type="caution">
    <text evidence="1">The sequence shown here is derived from an EMBL/GenBank/DDBJ whole genome shotgun (WGS) entry which is preliminary data.</text>
</comment>
<sequence>MAVLLLLAEFVYFYCTKPFRPYMKAFILLLFTTICLRSFAQTGNIKRNAVFLSFEEFKNNTPSIHPIHIFLEQTAEDEYTLKYQDSTGNTEKYKRSVWGFSDSEDVYIRYNKHYAKFMAIGRICVFKYLQESQTQWSASQPGFASVRYKTKEVEKSYILDVNTGDIITLKVSAVKKLIADDTELLAEYDQLPEYNQERDKLTYITKYNERH</sequence>
<dbReference type="EMBL" id="LVYD01000052">
    <property type="protein sequence ID" value="OQP62145.1"/>
    <property type="molecule type" value="Genomic_DNA"/>
</dbReference>
<proteinExistence type="predicted"/>
<name>A0A1V9FUX7_9BACT</name>
<dbReference type="AlphaFoldDB" id="A0A1V9FUX7"/>
<gene>
    <name evidence="1" type="ORF">A3860_29800</name>
</gene>